<reference evidence="1" key="1">
    <citation type="journal article" date="2022" name="bioRxiv">
        <title>Sequencing and chromosome-scale assembly of the giantPleurodeles waltlgenome.</title>
        <authorList>
            <person name="Brown T."/>
            <person name="Elewa A."/>
            <person name="Iarovenko S."/>
            <person name="Subramanian E."/>
            <person name="Araus A.J."/>
            <person name="Petzold A."/>
            <person name="Susuki M."/>
            <person name="Suzuki K.-i.T."/>
            <person name="Hayashi T."/>
            <person name="Toyoda A."/>
            <person name="Oliveira C."/>
            <person name="Osipova E."/>
            <person name="Leigh N.D."/>
            <person name="Simon A."/>
            <person name="Yun M.H."/>
        </authorList>
    </citation>
    <scope>NUCLEOTIDE SEQUENCE</scope>
    <source>
        <strain evidence="1">20211129_DDA</strain>
        <tissue evidence="1">Liver</tissue>
    </source>
</reference>
<proteinExistence type="predicted"/>
<evidence type="ECO:0000313" key="1">
    <source>
        <dbReference type="EMBL" id="KAJ1178501.1"/>
    </source>
</evidence>
<dbReference type="Proteomes" id="UP001066276">
    <property type="component" value="Chromosome 3_2"/>
</dbReference>
<protein>
    <submittedName>
        <fullName evidence="1">Uncharacterized protein</fullName>
    </submittedName>
</protein>
<dbReference type="EMBL" id="JANPWB010000006">
    <property type="protein sequence ID" value="KAJ1178501.1"/>
    <property type="molecule type" value="Genomic_DNA"/>
</dbReference>
<organism evidence="1 2">
    <name type="scientific">Pleurodeles waltl</name>
    <name type="common">Iberian ribbed newt</name>
    <dbReference type="NCBI Taxonomy" id="8319"/>
    <lineage>
        <taxon>Eukaryota</taxon>
        <taxon>Metazoa</taxon>
        <taxon>Chordata</taxon>
        <taxon>Craniata</taxon>
        <taxon>Vertebrata</taxon>
        <taxon>Euteleostomi</taxon>
        <taxon>Amphibia</taxon>
        <taxon>Batrachia</taxon>
        <taxon>Caudata</taxon>
        <taxon>Salamandroidea</taxon>
        <taxon>Salamandridae</taxon>
        <taxon>Pleurodelinae</taxon>
        <taxon>Pleurodeles</taxon>
    </lineage>
</organism>
<sequence>MKGVFSGTHVDASGDGLEENTEAVVQYGKDEGFDEYILDLKNYDDVFGGDDEDLDKPSTSKEVIMTPVGRDPQEGSGGSLKQCQDKLGDTFGSLARIKRLESKDNLFLRNR</sequence>
<keyword evidence="2" id="KW-1185">Reference proteome</keyword>
<comment type="caution">
    <text evidence="1">The sequence shown here is derived from an EMBL/GenBank/DDBJ whole genome shotgun (WGS) entry which is preliminary data.</text>
</comment>
<dbReference type="AlphaFoldDB" id="A0AAV7TPV4"/>
<evidence type="ECO:0000313" key="2">
    <source>
        <dbReference type="Proteomes" id="UP001066276"/>
    </source>
</evidence>
<gene>
    <name evidence="1" type="ORF">NDU88_003747</name>
</gene>
<name>A0AAV7TPV4_PLEWA</name>
<accession>A0AAV7TPV4</accession>